<evidence type="ECO:0000259" key="7">
    <source>
        <dbReference type="Pfam" id="PF12698"/>
    </source>
</evidence>
<feature type="transmembrane region" description="Helical" evidence="6">
    <location>
        <begin position="400"/>
        <end position="421"/>
    </location>
</feature>
<evidence type="ECO:0000256" key="5">
    <source>
        <dbReference type="ARBA" id="ARBA00023136"/>
    </source>
</evidence>
<feature type="transmembrane region" description="Helical" evidence="6">
    <location>
        <begin position="371"/>
        <end position="388"/>
    </location>
</feature>
<protein>
    <submittedName>
        <fullName evidence="8">ABC transporter permease</fullName>
    </submittedName>
</protein>
<name>A0A917DW44_9BACT</name>
<keyword evidence="4 6" id="KW-1133">Transmembrane helix</keyword>
<reference evidence="8" key="1">
    <citation type="journal article" date="2014" name="Int. J. Syst. Evol. Microbiol.">
        <title>Complete genome sequence of Corynebacterium casei LMG S-19264T (=DSM 44701T), isolated from a smear-ripened cheese.</title>
        <authorList>
            <consortium name="US DOE Joint Genome Institute (JGI-PGF)"/>
            <person name="Walter F."/>
            <person name="Albersmeier A."/>
            <person name="Kalinowski J."/>
            <person name="Ruckert C."/>
        </authorList>
    </citation>
    <scope>NUCLEOTIDE SEQUENCE</scope>
    <source>
        <strain evidence="8">CGMCC 1.15958</strain>
    </source>
</reference>
<keyword evidence="3 6" id="KW-0812">Transmembrane</keyword>
<dbReference type="PANTHER" id="PTHR30294:SF29">
    <property type="entry name" value="MULTIDRUG ABC TRANSPORTER PERMEASE YBHS-RELATED"/>
    <property type="match status" value="1"/>
</dbReference>
<feature type="transmembrane region" description="Helical" evidence="6">
    <location>
        <begin position="178"/>
        <end position="198"/>
    </location>
</feature>
<evidence type="ECO:0000313" key="9">
    <source>
        <dbReference type="Proteomes" id="UP000609064"/>
    </source>
</evidence>
<dbReference type="InterPro" id="IPR051449">
    <property type="entry name" value="ABC-2_transporter_component"/>
</dbReference>
<comment type="caution">
    <text evidence="8">The sequence shown here is derived from an EMBL/GenBank/DDBJ whole genome shotgun (WGS) entry which is preliminary data.</text>
</comment>
<dbReference type="GO" id="GO:0005886">
    <property type="term" value="C:plasma membrane"/>
    <property type="evidence" value="ECO:0007669"/>
    <property type="project" value="UniProtKB-SubCell"/>
</dbReference>
<comment type="subcellular location">
    <subcellularLocation>
        <location evidence="1">Cell membrane</location>
        <topology evidence="1">Multi-pass membrane protein</topology>
    </subcellularLocation>
</comment>
<evidence type="ECO:0000256" key="6">
    <source>
        <dbReference type="SAM" id="Phobius"/>
    </source>
</evidence>
<accession>A0A917DW44</accession>
<dbReference type="Pfam" id="PF12698">
    <property type="entry name" value="ABC2_membrane_3"/>
    <property type="match status" value="1"/>
</dbReference>
<keyword evidence="5 6" id="KW-0472">Membrane</keyword>
<sequence length="445" mass="49913">MKNILLILRREYLVRIKKKSFWIMTLLMPLLISGFYALLFWGVFSSRELQRVSIIDESGAFTQKFKDSEKVKFEYLKLPLDSAINRLNQKRTDIVALIPANIMEEPKSLKIFTGKGVGFEIQGKIENIIQNEIRNVKLSKAGIDQKVLEDADVDVSSKVVVVSKEGEQKEQNTLASTILGTIAVILMFSTVVGFGMQVMRGVIEEKTNRIIEVIISSVKPFQLMLGKILGVGLVGLTQFGLWITLTFALTTISSSLLPSQQIAKAAQEQMSEMPQKDKDKIAKKVEQTPSDAGKVMQFFNSAKDLNIPLIIGCFLFYFLFGYLFYASVYGAIGSAVDNETDTQQFMFPIMLPLLAGYMIGLMTAGQADNKLLFWASIVPFTAPITMMARLPFGVEPWELILSMSLLVISTFGMVWLAAKIYRVGILMYGKKPTFKEIGKWLFYKG</sequence>
<dbReference type="Proteomes" id="UP000609064">
    <property type="component" value="Unassembled WGS sequence"/>
</dbReference>
<evidence type="ECO:0000256" key="2">
    <source>
        <dbReference type="ARBA" id="ARBA00022475"/>
    </source>
</evidence>
<keyword evidence="2" id="KW-1003">Cell membrane</keyword>
<evidence type="ECO:0000256" key="4">
    <source>
        <dbReference type="ARBA" id="ARBA00022989"/>
    </source>
</evidence>
<keyword evidence="9" id="KW-1185">Reference proteome</keyword>
<gene>
    <name evidence="8" type="primary">natB</name>
    <name evidence="8" type="ORF">GCM10011514_41500</name>
</gene>
<dbReference type="RefSeq" id="WP_188769014.1">
    <property type="nucleotide sequence ID" value="NZ_BMKK01000010.1"/>
</dbReference>
<organism evidence="8 9">
    <name type="scientific">Emticicia aquatilis</name>
    <dbReference type="NCBI Taxonomy" id="1537369"/>
    <lineage>
        <taxon>Bacteria</taxon>
        <taxon>Pseudomonadati</taxon>
        <taxon>Bacteroidota</taxon>
        <taxon>Cytophagia</taxon>
        <taxon>Cytophagales</taxon>
        <taxon>Leadbetterellaceae</taxon>
        <taxon>Emticicia</taxon>
    </lineage>
</organism>
<evidence type="ECO:0000256" key="3">
    <source>
        <dbReference type="ARBA" id="ARBA00022692"/>
    </source>
</evidence>
<dbReference type="Gene3D" id="3.40.190.10">
    <property type="entry name" value="Periplasmic binding protein-like II"/>
    <property type="match status" value="1"/>
</dbReference>
<evidence type="ECO:0000313" key="8">
    <source>
        <dbReference type="EMBL" id="GGD73101.1"/>
    </source>
</evidence>
<dbReference type="EMBL" id="BMKK01000010">
    <property type="protein sequence ID" value="GGD73101.1"/>
    <property type="molecule type" value="Genomic_DNA"/>
</dbReference>
<evidence type="ECO:0000256" key="1">
    <source>
        <dbReference type="ARBA" id="ARBA00004651"/>
    </source>
</evidence>
<dbReference type="AlphaFoldDB" id="A0A917DW44"/>
<dbReference type="GO" id="GO:0140359">
    <property type="term" value="F:ABC-type transporter activity"/>
    <property type="evidence" value="ECO:0007669"/>
    <property type="project" value="InterPro"/>
</dbReference>
<feature type="transmembrane region" description="Helical" evidence="6">
    <location>
        <begin position="239"/>
        <end position="257"/>
    </location>
</feature>
<dbReference type="InterPro" id="IPR013525">
    <property type="entry name" value="ABC2_TM"/>
</dbReference>
<proteinExistence type="predicted"/>
<dbReference type="PANTHER" id="PTHR30294">
    <property type="entry name" value="MEMBRANE COMPONENT OF ABC TRANSPORTER YHHJ-RELATED"/>
    <property type="match status" value="1"/>
</dbReference>
<reference evidence="8" key="2">
    <citation type="submission" date="2020-09" db="EMBL/GenBank/DDBJ databases">
        <authorList>
            <person name="Sun Q."/>
            <person name="Zhou Y."/>
        </authorList>
    </citation>
    <scope>NUCLEOTIDE SEQUENCE</scope>
    <source>
        <strain evidence="8">CGMCC 1.15958</strain>
    </source>
</reference>
<feature type="domain" description="ABC-2 type transporter transmembrane" evidence="7">
    <location>
        <begin position="19"/>
        <end position="418"/>
    </location>
</feature>
<feature type="transmembrane region" description="Helical" evidence="6">
    <location>
        <begin position="21"/>
        <end position="44"/>
    </location>
</feature>
<feature type="transmembrane region" description="Helical" evidence="6">
    <location>
        <begin position="345"/>
        <end position="364"/>
    </location>
</feature>
<dbReference type="SUPFAM" id="SSF53850">
    <property type="entry name" value="Periplasmic binding protein-like II"/>
    <property type="match status" value="1"/>
</dbReference>
<feature type="transmembrane region" description="Helical" evidence="6">
    <location>
        <begin position="305"/>
        <end position="325"/>
    </location>
</feature>